<evidence type="ECO:0000313" key="2">
    <source>
        <dbReference type="EMBL" id="SHK91116.1"/>
    </source>
</evidence>
<dbReference type="SUPFAM" id="SSF51445">
    <property type="entry name" value="(Trans)glycosidases"/>
    <property type="match status" value="1"/>
</dbReference>
<proteinExistence type="predicted"/>
<evidence type="ECO:0000259" key="1">
    <source>
        <dbReference type="SMART" id="SM00642"/>
    </source>
</evidence>
<dbReference type="InterPro" id="IPR017853">
    <property type="entry name" value="GH"/>
</dbReference>
<dbReference type="Gene3D" id="2.60.40.1180">
    <property type="entry name" value="Golgi alpha-mannosidase II"/>
    <property type="match status" value="1"/>
</dbReference>
<dbReference type="SUPFAM" id="SSF51011">
    <property type="entry name" value="Glycosyl hydrolase domain"/>
    <property type="match status" value="1"/>
</dbReference>
<dbReference type="SMART" id="SM00642">
    <property type="entry name" value="Aamy"/>
    <property type="match status" value="1"/>
</dbReference>
<evidence type="ECO:0000313" key="3">
    <source>
        <dbReference type="Proteomes" id="UP000184130"/>
    </source>
</evidence>
<dbReference type="InterPro" id="IPR013780">
    <property type="entry name" value="Glyco_hydro_b"/>
</dbReference>
<dbReference type="OrthoDB" id="9805159at2"/>
<dbReference type="PANTHER" id="PTHR10357">
    <property type="entry name" value="ALPHA-AMYLASE FAMILY MEMBER"/>
    <property type="match status" value="1"/>
</dbReference>
<keyword evidence="2" id="KW-0326">Glycosidase</keyword>
<dbReference type="InterPro" id="IPR006047">
    <property type="entry name" value="GH13_cat_dom"/>
</dbReference>
<name>A0A1M6WC20_XYLRU</name>
<dbReference type="AlphaFoldDB" id="A0A1M6WC20"/>
<dbReference type="Gene3D" id="3.20.20.80">
    <property type="entry name" value="Glycosidases"/>
    <property type="match status" value="2"/>
</dbReference>
<reference evidence="2 3" key="1">
    <citation type="submission" date="2016-11" db="EMBL/GenBank/DDBJ databases">
        <authorList>
            <person name="Jaros S."/>
            <person name="Januszkiewicz K."/>
            <person name="Wedrychowicz H."/>
        </authorList>
    </citation>
    <scope>NUCLEOTIDE SEQUENCE [LARGE SCALE GENOMIC DNA]</scope>
    <source>
        <strain evidence="2 3">KHT3</strain>
    </source>
</reference>
<keyword evidence="2" id="KW-0378">Hydrolase</keyword>
<dbReference type="PANTHER" id="PTHR10357:SF205">
    <property type="entry name" value="O-GLYCOSYL HYDROLASE FAMILY 13"/>
    <property type="match status" value="1"/>
</dbReference>
<accession>A0A1M6WC20</accession>
<sequence length="551" mass="62311">MVSSKIIIYQVFTRLYGNKNTTRKEDGTLAENGCGKLNDFTPTVLKKIRAMGVSHIWYTGVIRHATQTDYSAYGIPRQHPAVVKGKAGSPYAITDYYDIDPDLAVDIPNRMAEFEALIERSHKAGLKVIIDFVPNHVARQYHSICAPEGVKDLGEEDNTQNGFDPQNNFYYCPGQRFTPYFDLYHGESEPYVEEPAKATGNDCFHNAPGMNDWYETVKLNYGLDYYAGRVGHFNPIPNTWDKMTDILLFWAAKGVDGFRCDMAEMVPAAFWHWATDKVKFRYPEVVFIGEVYNPAEYRNYLGAGFDYLYDKVGMYDVVRDVMCGRQSAHAITGAWQATDDIRQHMLYFLENHDEQRIASQFFAGDARKGIPGLVVSALLQQNPLMIYFGQEYGETGMDKEGFSGQDGRTTIFDYWSVDSIVRAASRKYTIREKYLFDIYNKVMNIAASEKAVAQGQMFDLMYVNGQYHRQYIFMRKAGAEVLLVVANFDDLPAEVNVTIPAHAFDFLGIKEKNAVATDLLSGSKLKLSLKRDGVIPISVSPLGAIVLKFKA</sequence>
<dbReference type="Proteomes" id="UP000184130">
    <property type="component" value="Unassembled WGS sequence"/>
</dbReference>
<feature type="domain" description="Glycosyl hydrolase family 13 catalytic" evidence="1">
    <location>
        <begin position="10"/>
        <end position="426"/>
    </location>
</feature>
<dbReference type="GO" id="GO:0004556">
    <property type="term" value="F:alpha-amylase activity"/>
    <property type="evidence" value="ECO:0007669"/>
    <property type="project" value="TreeGrafter"/>
</dbReference>
<protein>
    <submittedName>
        <fullName evidence="2">Glycosidase</fullName>
    </submittedName>
</protein>
<dbReference type="RefSeq" id="WP_073209379.1">
    <property type="nucleotide sequence ID" value="NZ_FRBD01000016.1"/>
</dbReference>
<dbReference type="EMBL" id="FRBD01000016">
    <property type="protein sequence ID" value="SHK91116.1"/>
    <property type="molecule type" value="Genomic_DNA"/>
</dbReference>
<dbReference type="Pfam" id="PF00128">
    <property type="entry name" value="Alpha-amylase"/>
    <property type="match status" value="1"/>
</dbReference>
<gene>
    <name evidence="2" type="ORF">SAMN05216463_11614</name>
</gene>
<organism evidence="2 3">
    <name type="scientific">Xylanibacter ruminicola</name>
    <name type="common">Prevotella ruminicola</name>
    <dbReference type="NCBI Taxonomy" id="839"/>
    <lineage>
        <taxon>Bacteria</taxon>
        <taxon>Pseudomonadati</taxon>
        <taxon>Bacteroidota</taxon>
        <taxon>Bacteroidia</taxon>
        <taxon>Bacteroidales</taxon>
        <taxon>Prevotellaceae</taxon>
        <taxon>Xylanibacter</taxon>
    </lineage>
</organism>
<dbReference type="CDD" id="cd11349">
    <property type="entry name" value="AmyAc_3"/>
    <property type="match status" value="1"/>
</dbReference>
<dbReference type="GO" id="GO:0009313">
    <property type="term" value="P:oligosaccharide catabolic process"/>
    <property type="evidence" value="ECO:0007669"/>
    <property type="project" value="TreeGrafter"/>
</dbReference>